<dbReference type="SUPFAM" id="SSF50249">
    <property type="entry name" value="Nucleic acid-binding proteins"/>
    <property type="match status" value="1"/>
</dbReference>
<dbReference type="Gene3D" id="3.30.470.30">
    <property type="entry name" value="DNA ligase/mRNA capping enzyme"/>
    <property type="match status" value="1"/>
</dbReference>
<feature type="compositionally biased region" description="Low complexity" evidence="7">
    <location>
        <begin position="472"/>
        <end position="487"/>
    </location>
</feature>
<evidence type="ECO:0000256" key="2">
    <source>
        <dbReference type="ARBA" id="ARBA00022598"/>
    </source>
</evidence>
<dbReference type="InterPro" id="IPR001357">
    <property type="entry name" value="BRCT_dom"/>
</dbReference>
<feature type="domain" description="WWE" evidence="8">
    <location>
        <begin position="11"/>
        <end position="92"/>
    </location>
</feature>
<dbReference type="CDD" id="cd07896">
    <property type="entry name" value="Adenylation_kDNA_ligase_like"/>
    <property type="match status" value="1"/>
</dbReference>
<dbReference type="Gene3D" id="3.30.40.10">
    <property type="entry name" value="Zinc/RING finger domain, C3HC4 (zinc finger)"/>
    <property type="match status" value="1"/>
</dbReference>
<dbReference type="GO" id="GO:0016567">
    <property type="term" value="P:protein ubiquitination"/>
    <property type="evidence" value="ECO:0007669"/>
    <property type="project" value="InterPro"/>
</dbReference>
<feature type="region of interest" description="Disordered" evidence="7">
    <location>
        <begin position="1"/>
        <end position="22"/>
    </location>
</feature>
<comment type="caution">
    <text evidence="11">The sequence shown here is derived from an EMBL/GenBank/DDBJ whole genome shotgun (WGS) entry which is preliminary data.</text>
</comment>
<proteinExistence type="predicted"/>
<dbReference type="SUPFAM" id="SSF117839">
    <property type="entry name" value="WWE domain"/>
    <property type="match status" value="1"/>
</dbReference>
<evidence type="ECO:0000256" key="7">
    <source>
        <dbReference type="SAM" id="MobiDB-lite"/>
    </source>
</evidence>
<reference evidence="11" key="1">
    <citation type="submission" date="2020-06" db="EMBL/GenBank/DDBJ databases">
        <authorList>
            <consortium name="Plant Systems Biology data submission"/>
        </authorList>
    </citation>
    <scope>NUCLEOTIDE SEQUENCE</scope>
    <source>
        <strain evidence="11">D6</strain>
    </source>
</reference>
<dbReference type="PROSITE" id="PS50918">
    <property type="entry name" value="WWE"/>
    <property type="match status" value="1"/>
</dbReference>
<dbReference type="InterPro" id="IPR013083">
    <property type="entry name" value="Znf_RING/FYVE/PHD"/>
</dbReference>
<keyword evidence="6" id="KW-0863">Zinc-finger</keyword>
<evidence type="ECO:0000256" key="1">
    <source>
        <dbReference type="ARBA" id="ARBA00001968"/>
    </source>
</evidence>
<dbReference type="InterPro" id="IPR012340">
    <property type="entry name" value="NA-bd_OB-fold"/>
</dbReference>
<feature type="compositionally biased region" description="Acidic residues" evidence="7">
    <location>
        <begin position="130"/>
        <end position="148"/>
    </location>
</feature>
<sequence>MATASTPHNNNKNNNGNNNDADTVWFWKTDDESWELYSEADRATLEQALHAGETSVMLMDTATGIPKYECHLAQVPMKQENLQTNHTREICRGWPEQATAAATASNRHRQIARTRGPAAAATFLRPVFDGDSDSDDDEEDEEDEDDYSSDGNNNNSKLPDHVRKLMEEVGNDPTEMVDAAPPSFICSLSCGIMREPAMTMVGSTYEKVMIQQWLATKKTDPLTNQYLTSDNIRVIDNRALKDAIQSWRENYEEEQKQKKKQQEEEDSKPPAKPKPTTTQNGATSPTQNDTTTINTISPVARDPGVAAASNNDSSGDLEEGESRQVSSHTNGDVYTIKLIRGVYSCSCPAWIYQGGPIDRRSCKHLKEVRGTVPEAERTSGNNNTNKRKRTVASLDGKTICFTGALRQMTRAKAHALAQECGAVVHMSVTRNTDILVVGRRPGMKVSKGDESDRCELWEEDDFVAATENGAMTSTTATTATTASNRRSGGAGGNSDDQDASIPAKIMLAHSYKKDNRMDPTGWLMSEKLDGMRAWWDGHTRKLWSRQGKAIYAPDWWLQSLPPDIILDGELWLGRGKFQECMSIVRRQDRPQTWNEITFVVFDAPDGTTVFDGYEERYKKAEEALKKVSAAQQFAKLHPYEICDGKEHVKSKLEELEQQGAEGLMLRKPGSLYRGGRSNDLLKVKSSRDDEAVVASHEVGRGRHGGRLGAVHVVNRAGKRFKVGSGFTDAQREDPPPVGSVITYRYNELTNSGIPRFPVFVRIRPDVSAADVQAGHSSASASS</sequence>
<dbReference type="Gene3D" id="2.40.50.140">
    <property type="entry name" value="Nucleic acid-binding proteins"/>
    <property type="match status" value="1"/>
</dbReference>
<keyword evidence="4" id="KW-0227">DNA damage</keyword>
<dbReference type="PANTHER" id="PTHR47810">
    <property type="entry name" value="DNA LIGASE"/>
    <property type="match status" value="1"/>
</dbReference>
<dbReference type="PROSITE" id="PS50966">
    <property type="entry name" value="ZF_SWIM"/>
    <property type="match status" value="1"/>
</dbReference>
<dbReference type="Pfam" id="PF00533">
    <property type="entry name" value="BRCT"/>
    <property type="match status" value="1"/>
</dbReference>
<dbReference type="GO" id="GO:0006281">
    <property type="term" value="P:DNA repair"/>
    <property type="evidence" value="ECO:0007669"/>
    <property type="project" value="UniProtKB-KW"/>
</dbReference>
<feature type="region of interest" description="Disordered" evidence="7">
    <location>
        <begin position="469"/>
        <end position="499"/>
    </location>
</feature>
<dbReference type="CDD" id="cd17748">
    <property type="entry name" value="BRCT_DNA_ligase_like"/>
    <property type="match status" value="1"/>
</dbReference>
<evidence type="ECO:0000313" key="11">
    <source>
        <dbReference type="EMBL" id="CAB9512225.1"/>
    </source>
</evidence>
<protein>
    <submittedName>
        <fullName evidence="11">U-box domain-containing protein</fullName>
    </submittedName>
</protein>
<dbReference type="Gene3D" id="3.30.1490.70">
    <property type="match status" value="1"/>
</dbReference>
<evidence type="ECO:0000256" key="3">
    <source>
        <dbReference type="ARBA" id="ARBA00022705"/>
    </source>
</evidence>
<evidence type="ECO:0000313" key="12">
    <source>
        <dbReference type="Proteomes" id="UP001153069"/>
    </source>
</evidence>
<feature type="region of interest" description="Disordered" evidence="7">
    <location>
        <begin position="251"/>
        <end position="328"/>
    </location>
</feature>
<dbReference type="PANTHER" id="PTHR47810:SF1">
    <property type="entry name" value="DNA LIGASE B"/>
    <property type="match status" value="1"/>
</dbReference>
<dbReference type="NCBIfam" id="NF006592">
    <property type="entry name" value="PRK09125.1"/>
    <property type="match status" value="1"/>
</dbReference>
<dbReference type="Pfam" id="PF14743">
    <property type="entry name" value="DNA_ligase_OB_2"/>
    <property type="match status" value="1"/>
</dbReference>
<dbReference type="Pfam" id="PF01068">
    <property type="entry name" value="DNA_ligase_A_M"/>
    <property type="match status" value="1"/>
</dbReference>
<dbReference type="SUPFAM" id="SSF52113">
    <property type="entry name" value="BRCT domain"/>
    <property type="match status" value="1"/>
</dbReference>
<dbReference type="GO" id="GO:0003910">
    <property type="term" value="F:DNA ligase (ATP) activity"/>
    <property type="evidence" value="ECO:0007669"/>
    <property type="project" value="InterPro"/>
</dbReference>
<evidence type="ECO:0000259" key="10">
    <source>
        <dbReference type="PROSITE" id="PS51698"/>
    </source>
</evidence>
<name>A0A9N8E4Z7_9STRA</name>
<dbReference type="Proteomes" id="UP001153069">
    <property type="component" value="Unassembled WGS sequence"/>
</dbReference>
<dbReference type="OrthoDB" id="411785at2759"/>
<dbReference type="SMART" id="SM00504">
    <property type="entry name" value="Ubox"/>
    <property type="match status" value="1"/>
</dbReference>
<dbReference type="AlphaFoldDB" id="A0A9N8E4Z7"/>
<dbReference type="PROSITE" id="PS51698">
    <property type="entry name" value="U_BOX"/>
    <property type="match status" value="1"/>
</dbReference>
<feature type="compositionally biased region" description="Polar residues" evidence="7">
    <location>
        <begin position="279"/>
        <end position="297"/>
    </location>
</feature>
<dbReference type="GO" id="GO:0006260">
    <property type="term" value="P:DNA replication"/>
    <property type="evidence" value="ECO:0007669"/>
    <property type="project" value="UniProtKB-KW"/>
</dbReference>
<comment type="cofactor">
    <cofactor evidence="1">
        <name>a divalent metal cation</name>
        <dbReference type="ChEBI" id="CHEBI:60240"/>
    </cofactor>
</comment>
<evidence type="ECO:0000256" key="5">
    <source>
        <dbReference type="ARBA" id="ARBA00023204"/>
    </source>
</evidence>
<dbReference type="Gene3D" id="3.40.50.10190">
    <property type="entry name" value="BRCT domain"/>
    <property type="match status" value="1"/>
</dbReference>
<keyword evidence="6" id="KW-0479">Metal-binding</keyword>
<dbReference type="InterPro" id="IPR050326">
    <property type="entry name" value="NAD_dep_DNA_ligaseB"/>
</dbReference>
<organism evidence="11 12">
    <name type="scientific">Seminavis robusta</name>
    <dbReference type="NCBI Taxonomy" id="568900"/>
    <lineage>
        <taxon>Eukaryota</taxon>
        <taxon>Sar</taxon>
        <taxon>Stramenopiles</taxon>
        <taxon>Ochrophyta</taxon>
        <taxon>Bacillariophyta</taxon>
        <taxon>Bacillariophyceae</taxon>
        <taxon>Bacillariophycidae</taxon>
        <taxon>Naviculales</taxon>
        <taxon>Naviculaceae</taxon>
        <taxon>Seminavis</taxon>
    </lineage>
</organism>
<feature type="compositionally biased region" description="Low complexity" evidence="7">
    <location>
        <begin position="9"/>
        <end position="19"/>
    </location>
</feature>
<evidence type="ECO:0000259" key="9">
    <source>
        <dbReference type="PROSITE" id="PS50966"/>
    </source>
</evidence>
<feature type="compositionally biased region" description="Basic and acidic residues" evidence="7">
    <location>
        <begin position="251"/>
        <end position="262"/>
    </location>
</feature>
<dbReference type="Gene3D" id="3.30.720.50">
    <property type="match status" value="1"/>
</dbReference>
<dbReference type="InterPro" id="IPR012310">
    <property type="entry name" value="DNA_ligase_ATP-dep_cent"/>
</dbReference>
<dbReference type="GO" id="GO:0004842">
    <property type="term" value="F:ubiquitin-protein transferase activity"/>
    <property type="evidence" value="ECO:0007669"/>
    <property type="project" value="InterPro"/>
</dbReference>
<dbReference type="CDD" id="cd08041">
    <property type="entry name" value="OBF_kDNA_ligase_like"/>
    <property type="match status" value="1"/>
</dbReference>
<keyword evidence="6" id="KW-0862">Zinc</keyword>
<gene>
    <name evidence="11" type="ORF">SEMRO_525_G160110.1</name>
</gene>
<dbReference type="SUPFAM" id="SSF56091">
    <property type="entry name" value="DNA ligase/mRNA capping enzyme, catalytic domain"/>
    <property type="match status" value="1"/>
</dbReference>
<evidence type="ECO:0000259" key="8">
    <source>
        <dbReference type="PROSITE" id="PS50918"/>
    </source>
</evidence>
<feature type="region of interest" description="Disordered" evidence="7">
    <location>
        <begin position="124"/>
        <end position="159"/>
    </location>
</feature>
<dbReference type="InterPro" id="IPR037197">
    <property type="entry name" value="WWE_dom_sf"/>
</dbReference>
<dbReference type="EMBL" id="CAICTM010000524">
    <property type="protein sequence ID" value="CAB9512225.1"/>
    <property type="molecule type" value="Genomic_DNA"/>
</dbReference>
<feature type="domain" description="SWIM-type" evidence="9">
    <location>
        <begin position="334"/>
        <end position="373"/>
    </location>
</feature>
<evidence type="ECO:0000256" key="4">
    <source>
        <dbReference type="ARBA" id="ARBA00022763"/>
    </source>
</evidence>
<dbReference type="GO" id="GO:0008270">
    <property type="term" value="F:zinc ion binding"/>
    <property type="evidence" value="ECO:0007669"/>
    <property type="project" value="UniProtKB-KW"/>
</dbReference>
<keyword evidence="12" id="KW-1185">Reference proteome</keyword>
<keyword evidence="3" id="KW-0235">DNA replication</keyword>
<dbReference type="GO" id="GO:0005524">
    <property type="term" value="F:ATP binding"/>
    <property type="evidence" value="ECO:0007669"/>
    <property type="project" value="InterPro"/>
</dbReference>
<feature type="domain" description="U-box" evidence="10">
    <location>
        <begin position="179"/>
        <end position="254"/>
    </location>
</feature>
<evidence type="ECO:0000256" key="6">
    <source>
        <dbReference type="PROSITE-ProRule" id="PRU00325"/>
    </source>
</evidence>
<keyword evidence="2" id="KW-0436">Ligase</keyword>
<dbReference type="InterPro" id="IPR004170">
    <property type="entry name" value="WWE_dom"/>
</dbReference>
<accession>A0A9N8E4Z7</accession>
<dbReference type="SUPFAM" id="SSF57850">
    <property type="entry name" value="RING/U-box"/>
    <property type="match status" value="1"/>
</dbReference>
<dbReference type="InterPro" id="IPR003613">
    <property type="entry name" value="Ubox_domain"/>
</dbReference>
<dbReference type="InterPro" id="IPR007527">
    <property type="entry name" value="Znf_SWIM"/>
</dbReference>
<dbReference type="GO" id="GO:0006310">
    <property type="term" value="P:DNA recombination"/>
    <property type="evidence" value="ECO:0007669"/>
    <property type="project" value="InterPro"/>
</dbReference>
<dbReference type="InterPro" id="IPR029319">
    <property type="entry name" value="DNA_ligase_OB"/>
</dbReference>
<keyword evidence="5" id="KW-0234">DNA repair</keyword>
<dbReference type="Pfam" id="PF02825">
    <property type="entry name" value="WWE"/>
    <property type="match status" value="1"/>
</dbReference>
<dbReference type="InterPro" id="IPR036420">
    <property type="entry name" value="BRCT_dom_sf"/>
</dbReference>
<dbReference type="Pfam" id="PF04564">
    <property type="entry name" value="U-box"/>
    <property type="match status" value="1"/>
</dbReference>